<dbReference type="PANTHER" id="PTHR21663:SF0">
    <property type="entry name" value="HEAT REPEAT-CONTAINING PROTEIN 5B"/>
    <property type="match status" value="1"/>
</dbReference>
<dbReference type="GO" id="GO:0006897">
    <property type="term" value="P:endocytosis"/>
    <property type="evidence" value="ECO:0007669"/>
    <property type="project" value="TreeGrafter"/>
</dbReference>
<dbReference type="InterPro" id="IPR046837">
    <property type="entry name" value="Laa1/Sip1/HEATR5-like_HEAT"/>
</dbReference>
<feature type="region of interest" description="Disordered" evidence="1">
    <location>
        <begin position="554"/>
        <end position="579"/>
    </location>
</feature>
<dbReference type="GO" id="GO:0005829">
    <property type="term" value="C:cytosol"/>
    <property type="evidence" value="ECO:0007669"/>
    <property type="project" value="GOC"/>
</dbReference>
<dbReference type="GO" id="GO:0030139">
    <property type="term" value="C:endocytic vesicle"/>
    <property type="evidence" value="ECO:0007669"/>
    <property type="project" value="TreeGrafter"/>
</dbReference>
<evidence type="ECO:0000313" key="3">
    <source>
        <dbReference type="EMBL" id="KAF6071927.1"/>
    </source>
</evidence>
<accession>A0A8H6C5I8</accession>
<dbReference type="InterPro" id="IPR016024">
    <property type="entry name" value="ARM-type_fold"/>
</dbReference>
<dbReference type="GO" id="GO:0016020">
    <property type="term" value="C:membrane"/>
    <property type="evidence" value="ECO:0007669"/>
    <property type="project" value="TreeGrafter"/>
</dbReference>
<proteinExistence type="predicted"/>
<feature type="region of interest" description="Disordered" evidence="1">
    <location>
        <begin position="472"/>
        <end position="500"/>
    </location>
</feature>
<evidence type="ECO:0000313" key="4">
    <source>
        <dbReference type="Proteomes" id="UP000536275"/>
    </source>
</evidence>
<sequence>MENFDQILDRFEKSEVFNYLTSLSAKLSNENETKSIQESDYLIYLSQLNQLVEKANITLDTKKKKSTTETTNPNNESKQTRQAISFNIYRLVSKNYISVLHKIPSKIYDLGNQLVNNLVIDDKGELSPITQVSIIILIDLFENFPNSLGSLINFSITQLYKILKKYPNINSNLIFLLNSITKNATKLDIDDKMQSKLMKIVTKGIINETISYNMEIECTSNVLIKKNYVLCYKNLLLLMVSTNYEMLLAASTSSTSAGAKMKPETIMKQQHDFQMNLLTTNEKIFNYCLSNFSKEIRIAMVELLANLLINFVPTGKFNAIEYLVTLFPLPEYNQWDSNLLMKVGENGEPIVDIRKEKNTLMGHDSESIINSSLELSLFQASVTETIIFYLQLEQFQNLEFLSNNLTFILEVILAKFVELNNMENHFMNQEWNKVLKYWSTVIEYIVQETGSASHEVLCSFIYGKFVPDSNNEDISSQDQHQQQQQLVRTQSLNKQRKRESKIFSFKTKQSSKKKNVSNWEIKPYQNPYQAYFLLFIIDMLLPYGVSFESLKKDEKPTNKDIPVGEEEEELELDLPHGSSETGSSFIRGILLNLIVNNNYYIRSYATQTLLVYAKNNQAEINQLILHTFRLVDQEHKHSDKETPGGDQNINPISSVRLLGYSLALSSLIKQTDPALLQNSTIVKVLSFCTQSLKHNTQSGVKNSSCWIILSSLVTLHNFSEYVKLNSSQFLVFWKSLLTSQFMSTSISASTPEGQTKEVIFNLMLRNFSLVCLLNYLNSVELTPESLKQIQFLLTKSYNYLTYLESNIEVVGAVTLFNNTNFNELDYNVNMLSNLLYTNYAFNNKLSTDRVFISLILYSKKIIFQSFTKLATLLKNEINSNMVIFLIKVFSDAKLFSRIPSTDNEKSKSKSKTLNQVADIADNLVLNEDYNYSFGVTSKLQHESMNIDELLIKFPFQFGIEETQWLRKTFTFATTPLPKSSIESEYSLETGSWFDYFEKIAFSSVDHSINYEPGIVLTQNYSTHYKYSTNLTTSLVDLSIELFQLVFPYLSTKIQFSLLEQIRNSLTSSSIDPLRLKAIQINVSVTLHGLISNIVKKKIAVEESILLVIIDIVKKMPMEYDQLIIKINASTLGLVGQLLDKNGVSGQITTLINDIVTDSNPYKRGFSLLALSYIYSNTKLGFSDIYHISLQLLNDPNPIVYHFTIISTRQLFEFNHDNLSLIPTVLNKIFSNYLNDSFGYDLSNKVLVNLETKYNSIAEITKLLKLFVGSLGPALRDWEIDEKLKLKDMIISLSYGIGLSTLNDYVEVYKQLLLLFQELIIYDPNLMEGEITFFRDLLNLIISKNLKISLASVSPTSLTTDTIFPFNTSFDLYSGAYECYYELLKILGVDILTQDTINLLWVSMNIKPCLELKQFIKLWLESSLDKNWFAILNSLFKLSSKKLIGPFIETNYQQKLLPLSQRQKKKNAQNVDFRDEEIENIVGGDESSDMDKNEPISWEFKLFIYEMLNHLLDLASGNSQLIERLKSKIPDIVKLSFLGSTSSITEIKLKGIELLNRSLALFGELEDPLYPSVSILEQQQAQIISALIPCFSPGNDYKVIVNAINVSSKFINLPRIKFYSKQRILKTLIYLLEEISSNKFVRFGFLESMSEFGRKSIQLAILNCWAVLKIDSYEDPENIEPEFEETLTNYSALLTSLWILVLREFSTLKYSESSSRELEIYGNYWINLISILSLESERDNEFINQYLPGDAQNFFFILFSQCMESLIKNRKVPEILTSVKRLVKNPTLVTLLFNDEIFGEIVDLFDRLILIDDDTEIQCSLVEIISSLFQTFVQCHQDNLECGFDKLFELIRISMLPLFRILPFLRSDYDANNETNQLLLKHVGDAANLLILKKALESLLKMIDLLPTIVRTDLYSCLLYILSKIYESRNKLLISVVVPFLKKIVIDTKECAPELINIFYKTIRSYFEIEVENNYSIITMLILVTNGGLTLNADESQKLSNALLQLLESKDTAPTGIQCIKSLIQLSYVSKENNLVVKFLISDLIKHITRVNETNHIDLKIAIEILMLFTRLVINDEQKQVALYSIIIPVLVKSVDEVDNLYLHEKLIVLVRQSASSFKQVVNKYLDDNQKKLTEEIVTSSVAKNTVANQSVDSFDQVPEIQLKHLVYRRSSQLLGR</sequence>
<dbReference type="SUPFAM" id="SSF48371">
    <property type="entry name" value="ARM repeat"/>
    <property type="match status" value="2"/>
</dbReference>
<gene>
    <name evidence="3" type="ORF">FOB64_000882</name>
</gene>
<dbReference type="Pfam" id="PF20210">
    <property type="entry name" value="Laa1_Sip1_HTR5"/>
    <property type="match status" value="1"/>
</dbReference>
<name>A0A8H6C5I8_CANAX</name>
<dbReference type="PANTHER" id="PTHR21663">
    <property type="entry name" value="HYPOTHETICAL HEAT DOMAIN-CONTAINING"/>
    <property type="match status" value="1"/>
</dbReference>
<dbReference type="Proteomes" id="UP000536275">
    <property type="component" value="Unassembled WGS sequence"/>
</dbReference>
<dbReference type="GO" id="GO:0042147">
    <property type="term" value="P:retrograde transport, endosome to Golgi"/>
    <property type="evidence" value="ECO:0007669"/>
    <property type="project" value="TreeGrafter"/>
</dbReference>
<protein>
    <recommendedName>
        <fullName evidence="2">LAA1-like C-terminal TPR repeats domain-containing protein</fullName>
    </recommendedName>
</protein>
<dbReference type="GO" id="GO:0008104">
    <property type="term" value="P:intracellular protein localization"/>
    <property type="evidence" value="ECO:0007669"/>
    <property type="project" value="TreeGrafter"/>
</dbReference>
<dbReference type="InterPro" id="IPR057981">
    <property type="entry name" value="TPR_LAA1-like_C"/>
</dbReference>
<comment type="caution">
    <text evidence="3">The sequence shown here is derived from an EMBL/GenBank/DDBJ whole genome shotgun (WGS) entry which is preliminary data.</text>
</comment>
<dbReference type="InterPro" id="IPR040108">
    <property type="entry name" value="Laa1/Sip1/HEATR5"/>
</dbReference>
<evidence type="ECO:0000259" key="2">
    <source>
        <dbReference type="Pfam" id="PF25808"/>
    </source>
</evidence>
<dbReference type="Pfam" id="PF25808">
    <property type="entry name" value="TPR_LAA1_C"/>
    <property type="match status" value="1"/>
</dbReference>
<dbReference type="EMBL" id="JABWAD010000010">
    <property type="protein sequence ID" value="KAF6071927.1"/>
    <property type="molecule type" value="Genomic_DNA"/>
</dbReference>
<evidence type="ECO:0000256" key="1">
    <source>
        <dbReference type="SAM" id="MobiDB-lite"/>
    </source>
</evidence>
<dbReference type="GO" id="GO:0005794">
    <property type="term" value="C:Golgi apparatus"/>
    <property type="evidence" value="ECO:0007669"/>
    <property type="project" value="TreeGrafter"/>
</dbReference>
<organism evidence="3 4">
    <name type="scientific">Candida albicans</name>
    <name type="common">Yeast</name>
    <dbReference type="NCBI Taxonomy" id="5476"/>
    <lineage>
        <taxon>Eukaryota</taxon>
        <taxon>Fungi</taxon>
        <taxon>Dikarya</taxon>
        <taxon>Ascomycota</taxon>
        <taxon>Saccharomycotina</taxon>
        <taxon>Pichiomycetes</taxon>
        <taxon>Debaryomycetaceae</taxon>
        <taxon>Candida/Lodderomyces clade</taxon>
        <taxon>Candida</taxon>
    </lineage>
</organism>
<reference evidence="3 4" key="1">
    <citation type="submission" date="2020-03" db="EMBL/GenBank/DDBJ databases">
        <title>FDA dAtabase for Regulatory Grade micrObial Sequences (FDA-ARGOS): Supporting development and validation of Infectious Disease Dx tests.</title>
        <authorList>
            <person name="Campos J."/>
            <person name="Goldberg B."/>
            <person name="Tallon L."/>
            <person name="Sadzewicz L."/>
            <person name="Vavikolanu K."/>
            <person name="Mehta A."/>
            <person name="Aluvathingal J."/>
            <person name="Nadendla S."/>
            <person name="Nandy P."/>
            <person name="Geyer C."/>
            <person name="Yan Y."/>
            <person name="Sichtig H."/>
        </authorList>
    </citation>
    <scope>NUCLEOTIDE SEQUENCE [LARGE SCALE GENOMIC DNA]</scope>
    <source>
        <strain evidence="3 4">FDAARGOS_656</strain>
    </source>
</reference>
<feature type="compositionally biased region" description="Acidic residues" evidence="1">
    <location>
        <begin position="563"/>
        <end position="572"/>
    </location>
</feature>
<feature type="domain" description="LAA1-like C-terminal TPR repeats" evidence="2">
    <location>
        <begin position="1993"/>
        <end position="2148"/>
    </location>
</feature>